<dbReference type="PANTHER" id="PTHR47584:SF9">
    <property type="entry name" value="L10-INTERACTING MYB DOMAIN-CONTAINING PROTEIN-LIKE"/>
    <property type="match status" value="1"/>
</dbReference>
<organism evidence="4 5">
    <name type="scientific">Phaseolus vulgaris</name>
    <name type="common">Kidney bean</name>
    <name type="synonym">French bean</name>
    <dbReference type="NCBI Taxonomy" id="3885"/>
    <lineage>
        <taxon>Eukaryota</taxon>
        <taxon>Viridiplantae</taxon>
        <taxon>Streptophyta</taxon>
        <taxon>Embryophyta</taxon>
        <taxon>Tracheophyta</taxon>
        <taxon>Spermatophyta</taxon>
        <taxon>Magnoliopsida</taxon>
        <taxon>eudicotyledons</taxon>
        <taxon>Gunneridae</taxon>
        <taxon>Pentapetalae</taxon>
        <taxon>rosids</taxon>
        <taxon>fabids</taxon>
        <taxon>Fabales</taxon>
        <taxon>Fabaceae</taxon>
        <taxon>Papilionoideae</taxon>
        <taxon>50 kb inversion clade</taxon>
        <taxon>NPAAA clade</taxon>
        <taxon>indigoferoid/millettioid clade</taxon>
        <taxon>Phaseoleae</taxon>
        <taxon>Phaseolus</taxon>
    </lineage>
</organism>
<feature type="signal peptide" evidence="2">
    <location>
        <begin position="1"/>
        <end position="19"/>
    </location>
</feature>
<dbReference type="InterPro" id="IPR045026">
    <property type="entry name" value="LIMYB"/>
</dbReference>
<feature type="compositionally biased region" description="Polar residues" evidence="1">
    <location>
        <begin position="243"/>
        <end position="255"/>
    </location>
</feature>
<reference evidence="5" key="1">
    <citation type="journal article" date="2014" name="Nat. Genet.">
        <title>A reference genome for common bean and genome-wide analysis of dual domestications.</title>
        <authorList>
            <person name="Schmutz J."/>
            <person name="McClean P.E."/>
            <person name="Mamidi S."/>
            <person name="Wu G.A."/>
            <person name="Cannon S.B."/>
            <person name="Grimwood J."/>
            <person name="Jenkins J."/>
            <person name="Shu S."/>
            <person name="Song Q."/>
            <person name="Chavarro C."/>
            <person name="Torres-Torres M."/>
            <person name="Geffroy V."/>
            <person name="Moghaddam S.M."/>
            <person name="Gao D."/>
            <person name="Abernathy B."/>
            <person name="Barry K."/>
            <person name="Blair M."/>
            <person name="Brick M.A."/>
            <person name="Chovatia M."/>
            <person name="Gepts P."/>
            <person name="Goodstein D.M."/>
            <person name="Gonzales M."/>
            <person name="Hellsten U."/>
            <person name="Hyten D.L."/>
            <person name="Jia G."/>
            <person name="Kelly J.D."/>
            <person name="Kudrna D."/>
            <person name="Lee R."/>
            <person name="Richard M.M."/>
            <person name="Miklas P.N."/>
            <person name="Osorno J.M."/>
            <person name="Rodrigues J."/>
            <person name="Thareau V."/>
            <person name="Urrea C.A."/>
            <person name="Wang M."/>
            <person name="Yu Y."/>
            <person name="Zhang M."/>
            <person name="Wing R.A."/>
            <person name="Cregan P.B."/>
            <person name="Rokhsar D.S."/>
            <person name="Jackson S.A."/>
        </authorList>
    </citation>
    <scope>NUCLEOTIDE SEQUENCE [LARGE SCALE GENOMIC DNA]</scope>
    <source>
        <strain evidence="5">cv. G19833</strain>
    </source>
</reference>
<keyword evidence="2" id="KW-0732">Signal</keyword>
<keyword evidence="5" id="KW-1185">Reference proteome</keyword>
<gene>
    <name evidence="4" type="ORF">PHAVU_002G106800g</name>
</gene>
<dbReference type="OrthoDB" id="76215at2759"/>
<accession>V7CID7</accession>
<dbReference type="OMA" id="TECITAI"/>
<dbReference type="STRING" id="3885.V7CID7"/>
<feature type="chain" id="PRO_5004757798" description="Myb/SANT-like domain-containing protein" evidence="2">
    <location>
        <begin position="20"/>
        <end position="351"/>
    </location>
</feature>
<dbReference type="InterPro" id="IPR024752">
    <property type="entry name" value="Myb/SANT-like_dom"/>
</dbReference>
<dbReference type="Pfam" id="PF12776">
    <property type="entry name" value="Myb_DNA-bind_3"/>
    <property type="match status" value="1"/>
</dbReference>
<name>V7CID7_PHAVU</name>
<dbReference type="eggNOG" id="ENOG502QT6E">
    <property type="taxonomic scope" value="Eukaryota"/>
</dbReference>
<dbReference type="EMBL" id="CM002289">
    <property type="protein sequence ID" value="ESW29889.1"/>
    <property type="molecule type" value="Genomic_DNA"/>
</dbReference>
<dbReference type="PANTHER" id="PTHR47584">
    <property type="match status" value="1"/>
</dbReference>
<evidence type="ECO:0000256" key="2">
    <source>
        <dbReference type="SAM" id="SignalP"/>
    </source>
</evidence>
<protein>
    <recommendedName>
        <fullName evidence="3">Myb/SANT-like domain-containing protein</fullName>
    </recommendedName>
</protein>
<feature type="non-terminal residue" evidence="4">
    <location>
        <position position="1"/>
    </location>
</feature>
<evidence type="ECO:0000313" key="5">
    <source>
        <dbReference type="Proteomes" id="UP000000226"/>
    </source>
</evidence>
<proteinExistence type="predicted"/>
<dbReference type="Gramene" id="ESW29889">
    <property type="protein sequence ID" value="ESW29889"/>
    <property type="gene ID" value="PHAVU_002G106800g"/>
</dbReference>
<evidence type="ECO:0000256" key="1">
    <source>
        <dbReference type="SAM" id="MobiDB-lite"/>
    </source>
</evidence>
<sequence length="351" mass="39887">THLLCQTLIKILLSTGRLGCSQVFSVLLPLFQELKNCVVLSKDQSSLERSGFLKMAGQFARSRRLEIQQQEQSRARWTTSLTKILATLMVDQVHKGNKHNNLFNKKAWKYICDEFYSKTGLKWDKEQLKNRYSVLRRQYSIVKSILDQSDFSWDESTGSITANDEIWAEYLQKHPDAETVKTGGCPIFKELCTIFSEPATNGKHEYVAASEGEYTSTTPCPEPLNTHHEESSSESQDEEDANDPQTVQPTTPTEISTRKRGRKGIHEAIADAIFEMASASKMRAAALEQQIARFSMADCIRDLDLMQGVDRQLYFAALDLFNKPNAREIFLSLKKDKRLTWLRGKCSVASN</sequence>
<feature type="region of interest" description="Disordered" evidence="1">
    <location>
        <begin position="210"/>
        <end position="262"/>
    </location>
</feature>
<evidence type="ECO:0000259" key="3">
    <source>
        <dbReference type="Pfam" id="PF12776"/>
    </source>
</evidence>
<dbReference type="Proteomes" id="UP000000226">
    <property type="component" value="Chromosome 2"/>
</dbReference>
<evidence type="ECO:0000313" key="4">
    <source>
        <dbReference type="EMBL" id="ESW29889.1"/>
    </source>
</evidence>
<dbReference type="AlphaFoldDB" id="V7CID7"/>
<feature type="domain" description="Myb/SANT-like" evidence="3">
    <location>
        <begin position="76"/>
        <end position="170"/>
    </location>
</feature>